<dbReference type="EMBL" id="QJPH01000596">
    <property type="protein sequence ID" value="PZN68753.1"/>
    <property type="molecule type" value="Genomic_DNA"/>
</dbReference>
<reference evidence="2 3" key="1">
    <citation type="journal article" date="2018" name="Aquat. Microb. Ecol.">
        <title>Gammaproteobacterial methanotrophs dominate.</title>
        <authorList>
            <person name="Rissanen A.J."/>
            <person name="Saarenheimo J."/>
            <person name="Tiirola M."/>
            <person name="Peura S."/>
            <person name="Aalto S.L."/>
            <person name="Karvinen A."/>
            <person name="Nykanen H."/>
        </authorList>
    </citation>
    <scope>NUCLEOTIDE SEQUENCE [LARGE SCALE GENOMIC DNA]</scope>
    <source>
        <strain evidence="2">AMbin10</strain>
    </source>
</reference>
<name>A0A2W4Q912_9GAMM</name>
<dbReference type="Pfam" id="PF18480">
    <property type="entry name" value="DUF5615"/>
    <property type="match status" value="1"/>
</dbReference>
<evidence type="ECO:0000313" key="3">
    <source>
        <dbReference type="Proteomes" id="UP000249396"/>
    </source>
</evidence>
<dbReference type="AlphaFoldDB" id="A0A2W4Q912"/>
<sequence>MTRLLLDQGIPLSAAEHLQSLGFDAIHVHSQGMSRATDRVILEHARADCRTVITLDADFYTILAVENESAPSVIRIRREGLRGKEIAQLLQHLWPLVQSKIESGAMVTITEKTVRIRQLPLTADR</sequence>
<evidence type="ECO:0000259" key="1">
    <source>
        <dbReference type="Pfam" id="PF18480"/>
    </source>
</evidence>
<comment type="caution">
    <text evidence="2">The sequence shown here is derived from an EMBL/GenBank/DDBJ whole genome shotgun (WGS) entry which is preliminary data.</text>
</comment>
<gene>
    <name evidence="2" type="ORF">DM484_30950</name>
</gene>
<feature type="domain" description="DUF5615" evidence="1">
    <location>
        <begin position="3"/>
        <end position="111"/>
    </location>
</feature>
<accession>A0A2W4Q912</accession>
<organism evidence="2 3">
    <name type="scientific">Candidatus Methylumidiphilus alinenensis</name>
    <dbReference type="NCBI Taxonomy" id="2202197"/>
    <lineage>
        <taxon>Bacteria</taxon>
        <taxon>Pseudomonadati</taxon>
        <taxon>Pseudomonadota</taxon>
        <taxon>Gammaproteobacteria</taxon>
        <taxon>Methylococcales</taxon>
        <taxon>Candidatus Methylumidiphilus</taxon>
    </lineage>
</organism>
<dbReference type="InterPro" id="IPR041049">
    <property type="entry name" value="DUF5615"/>
</dbReference>
<protein>
    <recommendedName>
        <fullName evidence="1">DUF5615 domain-containing protein</fullName>
    </recommendedName>
</protein>
<dbReference type="Proteomes" id="UP000249396">
    <property type="component" value="Unassembled WGS sequence"/>
</dbReference>
<proteinExistence type="predicted"/>
<evidence type="ECO:0000313" key="2">
    <source>
        <dbReference type="EMBL" id="PZN68753.1"/>
    </source>
</evidence>